<dbReference type="EMBL" id="LR796233">
    <property type="protein sequence ID" value="CAB4128460.1"/>
    <property type="molecule type" value="Genomic_DNA"/>
</dbReference>
<evidence type="ECO:0000256" key="3">
    <source>
        <dbReference type="ARBA" id="ARBA00023004"/>
    </source>
</evidence>
<keyword evidence="3" id="KW-0408">Iron</keyword>
<dbReference type="InterPro" id="IPR013785">
    <property type="entry name" value="Aldolase_TIM"/>
</dbReference>
<evidence type="ECO:0000256" key="1">
    <source>
        <dbReference type="ARBA" id="ARBA00022691"/>
    </source>
</evidence>
<proteinExistence type="predicted"/>
<keyword evidence="4" id="KW-0411">Iron-sulfur</keyword>
<dbReference type="PANTHER" id="PTHR11228:SF7">
    <property type="entry name" value="PQQA PEPTIDE CYCLASE"/>
    <property type="match status" value="1"/>
</dbReference>
<feature type="domain" description="Radical SAM core" evidence="5">
    <location>
        <begin position="18"/>
        <end position="253"/>
    </location>
</feature>
<keyword evidence="2" id="KW-0479">Metal-binding</keyword>
<sequence length="342" mass="39537">MYQHAELVHWMRNQDAMKILPAQVDIDLTNICNQDCYYCNSADFRIAQPVQKKYLEYIVLLDKLSTWRAHTPNSYGTTHTITYPGGGEPTVLNGYENVIEHTIDLGFLTSITTNGSKLDRLLDSVPIDKLRKIAWIGIDVDAGTEGLYEQIRRSLTAKSLFHRMYYNAKHLIDIGVNVDFKCLINPMNDNYEAMHDLFKMVKELNGRGLYFRPVIIDGVAHPITDATLAMLRDLAEEFQVPHYVNTNKTLPRNYKKCHQMFHFPVFCANGKIYICCEGKGNPQFELGSWDTGDFRDLWLNEKHFEIYNKTRVEFCAPCRPNITNIKIQNILDNPKDIENLYL</sequence>
<dbReference type="PANTHER" id="PTHR11228">
    <property type="entry name" value="RADICAL SAM DOMAIN PROTEIN"/>
    <property type="match status" value="1"/>
</dbReference>
<dbReference type="GO" id="GO:0046872">
    <property type="term" value="F:metal ion binding"/>
    <property type="evidence" value="ECO:0007669"/>
    <property type="project" value="UniProtKB-KW"/>
</dbReference>
<dbReference type="PROSITE" id="PS51918">
    <property type="entry name" value="RADICAL_SAM"/>
    <property type="match status" value="1"/>
</dbReference>
<dbReference type="Gene3D" id="3.20.20.70">
    <property type="entry name" value="Aldolase class I"/>
    <property type="match status" value="1"/>
</dbReference>
<protein>
    <submittedName>
        <fullName evidence="6">AslB Arylsulfatase regulator (Fe-S oxidoreductase)</fullName>
    </submittedName>
</protein>
<accession>A0A6J5L746</accession>
<dbReference type="SFLD" id="SFLDG01067">
    <property type="entry name" value="SPASM/twitch_domain_containing"/>
    <property type="match status" value="1"/>
</dbReference>
<evidence type="ECO:0000256" key="2">
    <source>
        <dbReference type="ARBA" id="ARBA00022723"/>
    </source>
</evidence>
<evidence type="ECO:0000256" key="4">
    <source>
        <dbReference type="ARBA" id="ARBA00023014"/>
    </source>
</evidence>
<name>A0A6J5L746_9CAUD</name>
<organism evidence="6">
    <name type="scientific">uncultured Caudovirales phage</name>
    <dbReference type="NCBI Taxonomy" id="2100421"/>
    <lineage>
        <taxon>Viruses</taxon>
        <taxon>Duplodnaviria</taxon>
        <taxon>Heunggongvirae</taxon>
        <taxon>Uroviricota</taxon>
        <taxon>Caudoviricetes</taxon>
        <taxon>Peduoviridae</taxon>
        <taxon>Maltschvirus</taxon>
        <taxon>Maltschvirus maltsch</taxon>
    </lineage>
</organism>
<dbReference type="CDD" id="cd01335">
    <property type="entry name" value="Radical_SAM"/>
    <property type="match status" value="1"/>
</dbReference>
<dbReference type="InterPro" id="IPR050377">
    <property type="entry name" value="Radical_SAM_PqqE_MftC-like"/>
</dbReference>
<dbReference type="InterPro" id="IPR007197">
    <property type="entry name" value="rSAM"/>
</dbReference>
<dbReference type="GO" id="GO:0003824">
    <property type="term" value="F:catalytic activity"/>
    <property type="evidence" value="ECO:0007669"/>
    <property type="project" value="InterPro"/>
</dbReference>
<dbReference type="Pfam" id="PF04055">
    <property type="entry name" value="Radical_SAM"/>
    <property type="match status" value="1"/>
</dbReference>
<evidence type="ECO:0000259" key="5">
    <source>
        <dbReference type="PROSITE" id="PS51918"/>
    </source>
</evidence>
<dbReference type="SUPFAM" id="SSF102114">
    <property type="entry name" value="Radical SAM enzymes"/>
    <property type="match status" value="1"/>
</dbReference>
<gene>
    <name evidence="6" type="ORF">UFOVP112_31</name>
</gene>
<reference evidence="6" key="1">
    <citation type="submission" date="2020-04" db="EMBL/GenBank/DDBJ databases">
        <authorList>
            <person name="Chiriac C."/>
            <person name="Salcher M."/>
            <person name="Ghai R."/>
            <person name="Kavagutti S V."/>
        </authorList>
    </citation>
    <scope>NUCLEOTIDE SEQUENCE</scope>
</reference>
<dbReference type="InterPro" id="IPR058240">
    <property type="entry name" value="rSAM_sf"/>
</dbReference>
<keyword evidence="1" id="KW-0949">S-adenosyl-L-methionine</keyword>
<dbReference type="SFLD" id="SFLDS00029">
    <property type="entry name" value="Radical_SAM"/>
    <property type="match status" value="1"/>
</dbReference>
<evidence type="ECO:0000313" key="6">
    <source>
        <dbReference type="EMBL" id="CAB4128460.1"/>
    </source>
</evidence>
<dbReference type="GO" id="GO:0051536">
    <property type="term" value="F:iron-sulfur cluster binding"/>
    <property type="evidence" value="ECO:0007669"/>
    <property type="project" value="UniProtKB-KW"/>
</dbReference>